<evidence type="ECO:0000256" key="6">
    <source>
        <dbReference type="RuleBase" id="RU363094"/>
    </source>
</evidence>
<evidence type="ECO:0000256" key="2">
    <source>
        <dbReference type="ARBA" id="ARBA00022490"/>
    </source>
</evidence>
<feature type="active site" description="Proton acceptor" evidence="5">
    <location>
        <position position="104"/>
    </location>
</feature>
<evidence type="ECO:0000259" key="7">
    <source>
        <dbReference type="PROSITE" id="PS51186"/>
    </source>
</evidence>
<dbReference type="NCBIfam" id="TIGR01575">
    <property type="entry name" value="rimI"/>
    <property type="match status" value="1"/>
</dbReference>
<evidence type="ECO:0000256" key="1">
    <source>
        <dbReference type="ARBA" id="ARBA00005395"/>
    </source>
</evidence>
<keyword evidence="2 5" id="KW-0963">Cytoplasm</keyword>
<proteinExistence type="inferred from homology"/>
<evidence type="ECO:0000256" key="5">
    <source>
        <dbReference type="HAMAP-Rule" id="MF_02210"/>
    </source>
</evidence>
<dbReference type="PANTHER" id="PTHR43420:SF44">
    <property type="entry name" value="ACETYLTRANSFERASE YPEA"/>
    <property type="match status" value="1"/>
</dbReference>
<dbReference type="Gene3D" id="3.40.630.30">
    <property type="match status" value="1"/>
</dbReference>
<dbReference type="CDD" id="cd04301">
    <property type="entry name" value="NAT_SF"/>
    <property type="match status" value="1"/>
</dbReference>
<sequence>MMPSLFPIEEYDMDRLYEIEQAAHLVPWSLGTLKNNVGERYLNLKLVEKEKVLGFAICQTVLDEATLFNIAIDPAQQGKGYGSFLLQGLMDKLKEKGIQTLWLEVRESNPARFLYEKLGFNEVDIRKNYYPKPDGGRENAVVMACYL</sequence>
<feature type="binding site" evidence="5">
    <location>
        <begin position="70"/>
        <end position="72"/>
    </location>
    <ligand>
        <name>acetyl-CoA</name>
        <dbReference type="ChEBI" id="CHEBI:57288"/>
    </ligand>
</feature>
<feature type="active site" description="Proton donor" evidence="5">
    <location>
        <position position="115"/>
    </location>
</feature>
<keyword evidence="4 5" id="KW-0012">Acyltransferase</keyword>
<comment type="similarity">
    <text evidence="1 5 6">Belongs to the acetyltransferase family. RimI subfamily.</text>
</comment>
<comment type="function">
    <text evidence="5 6">Acetylates the N-terminal alanine of ribosomal protein bS18.</text>
</comment>
<dbReference type="EMBL" id="UGHY01000002">
    <property type="protein sequence ID" value="STP02939.1"/>
    <property type="molecule type" value="Genomic_DNA"/>
</dbReference>
<dbReference type="HAMAP" id="MF_02210">
    <property type="entry name" value="RimI"/>
    <property type="match status" value="1"/>
</dbReference>
<accession>A0A377JF95</accession>
<comment type="caution">
    <text evidence="5">Lacks conserved residue(s) required for the propagation of feature annotation.</text>
</comment>
<feature type="domain" description="N-acetyltransferase" evidence="7">
    <location>
        <begin position="3"/>
        <end position="147"/>
    </location>
</feature>
<evidence type="ECO:0000256" key="3">
    <source>
        <dbReference type="ARBA" id="ARBA00022679"/>
    </source>
</evidence>
<evidence type="ECO:0000256" key="4">
    <source>
        <dbReference type="ARBA" id="ARBA00023315"/>
    </source>
</evidence>
<keyword evidence="3 5" id="KW-0808">Transferase</keyword>
<dbReference type="GO" id="GO:0008999">
    <property type="term" value="F:protein-N-terminal-alanine acetyltransferase activity"/>
    <property type="evidence" value="ECO:0007669"/>
    <property type="project" value="UniProtKB-UniRule"/>
</dbReference>
<protein>
    <recommendedName>
        <fullName evidence="5 6">[Ribosomal protein bS18]-alanine N-acetyltransferase</fullName>
        <ecNumber evidence="5 6">2.3.1.266</ecNumber>
    </recommendedName>
</protein>
<comment type="subcellular location">
    <subcellularLocation>
        <location evidence="5 6">Cytoplasm</location>
    </subcellularLocation>
</comment>
<evidence type="ECO:0000313" key="9">
    <source>
        <dbReference type="Proteomes" id="UP000254186"/>
    </source>
</evidence>
<dbReference type="NCBIfam" id="NF007025">
    <property type="entry name" value="PRK09491.1"/>
    <property type="match status" value="1"/>
</dbReference>
<dbReference type="InterPro" id="IPR006464">
    <property type="entry name" value="AcTrfase_RimI/Ard1"/>
</dbReference>
<name>A0A377JF95_HAEPA</name>
<dbReference type="GO" id="GO:0005737">
    <property type="term" value="C:cytoplasm"/>
    <property type="evidence" value="ECO:0007669"/>
    <property type="project" value="UniProtKB-SubCell"/>
</dbReference>
<gene>
    <name evidence="5" type="primary">rimI</name>
    <name evidence="8" type="ORF">NCTC10672_00350</name>
</gene>
<dbReference type="InterPro" id="IPR016181">
    <property type="entry name" value="Acyl_CoA_acyltransferase"/>
</dbReference>
<comment type="catalytic activity">
    <reaction evidence="5 6">
        <text>N-terminal L-alanyl-[ribosomal protein bS18] + acetyl-CoA = N-terminal N(alpha)-acetyl-L-alanyl-[ribosomal protein bS18] + CoA + H(+)</text>
        <dbReference type="Rhea" id="RHEA:43756"/>
        <dbReference type="Rhea" id="RHEA-COMP:10676"/>
        <dbReference type="Rhea" id="RHEA-COMP:10677"/>
        <dbReference type="ChEBI" id="CHEBI:15378"/>
        <dbReference type="ChEBI" id="CHEBI:57287"/>
        <dbReference type="ChEBI" id="CHEBI:57288"/>
        <dbReference type="ChEBI" id="CHEBI:64718"/>
        <dbReference type="ChEBI" id="CHEBI:83683"/>
        <dbReference type="EC" id="2.3.1.266"/>
    </reaction>
</comment>
<dbReference type="EC" id="2.3.1.266" evidence="5 6"/>
<dbReference type="InterPro" id="IPR043690">
    <property type="entry name" value="RimI"/>
</dbReference>
<dbReference type="PANTHER" id="PTHR43420">
    <property type="entry name" value="ACETYLTRANSFERASE"/>
    <property type="match status" value="1"/>
</dbReference>
<dbReference type="PROSITE" id="PS51186">
    <property type="entry name" value="GNAT"/>
    <property type="match status" value="1"/>
</dbReference>
<dbReference type="AlphaFoldDB" id="A0A377JF95"/>
<feature type="binding site" evidence="5">
    <location>
        <position position="109"/>
    </location>
    <ligand>
        <name>acetyl-CoA</name>
        <dbReference type="ChEBI" id="CHEBI:57288"/>
    </ligand>
</feature>
<dbReference type="InterPro" id="IPR050680">
    <property type="entry name" value="YpeA/RimI_acetyltransf"/>
</dbReference>
<organism evidence="8 9">
    <name type="scientific">Haemophilus parainfluenzae</name>
    <dbReference type="NCBI Taxonomy" id="729"/>
    <lineage>
        <taxon>Bacteria</taxon>
        <taxon>Pseudomonadati</taxon>
        <taxon>Pseudomonadota</taxon>
        <taxon>Gammaproteobacteria</taxon>
        <taxon>Pasteurellales</taxon>
        <taxon>Pasteurellaceae</taxon>
        <taxon>Haemophilus</taxon>
    </lineage>
</organism>
<dbReference type="SUPFAM" id="SSF55729">
    <property type="entry name" value="Acyl-CoA N-acyltransferases (Nat)"/>
    <property type="match status" value="1"/>
</dbReference>
<evidence type="ECO:0000313" key="8">
    <source>
        <dbReference type="EMBL" id="STP02939.1"/>
    </source>
</evidence>
<reference evidence="8 9" key="1">
    <citation type="submission" date="2018-06" db="EMBL/GenBank/DDBJ databases">
        <authorList>
            <consortium name="Pathogen Informatics"/>
            <person name="Doyle S."/>
        </authorList>
    </citation>
    <scope>NUCLEOTIDE SEQUENCE [LARGE SCALE GENOMIC DNA]</scope>
    <source>
        <strain evidence="8 9">NCTC10672</strain>
    </source>
</reference>
<dbReference type="Pfam" id="PF00583">
    <property type="entry name" value="Acetyltransf_1"/>
    <property type="match status" value="1"/>
</dbReference>
<dbReference type="InterPro" id="IPR000182">
    <property type="entry name" value="GNAT_dom"/>
</dbReference>
<dbReference type="Proteomes" id="UP000254186">
    <property type="component" value="Unassembled WGS sequence"/>
</dbReference>